<dbReference type="InterPro" id="IPR036388">
    <property type="entry name" value="WH-like_DNA-bd_sf"/>
</dbReference>
<dbReference type="InterPro" id="IPR008806">
    <property type="entry name" value="RNA_pol_III_Rpc82_C"/>
</dbReference>
<dbReference type="Pfam" id="PF22536">
    <property type="entry name" value="WHD_POLR3C"/>
    <property type="match status" value="1"/>
</dbReference>
<comment type="function">
    <text evidence="6">DNA-dependent RNA polymerase catalyzes the transcription of DNA into RNA using the four ribonucleoside triphosphates as substrates. Specific core component of RNA polymerase III which synthesizes small RNAs, such as 5S rRNA and tRNAs.</text>
</comment>
<evidence type="ECO:0000313" key="12">
    <source>
        <dbReference type="Proteomes" id="UP001347796"/>
    </source>
</evidence>
<dbReference type="GO" id="GO:0003697">
    <property type="term" value="F:single-stranded DNA binding"/>
    <property type="evidence" value="ECO:0007669"/>
    <property type="project" value="UniProtKB-UniRule"/>
</dbReference>
<keyword evidence="12" id="KW-1185">Reference proteome</keyword>
<sequence>MSKCKVELAYQILKELHGEVVAEIARHLMKFGPRHIKLISEVTQLRVNQIKKGICILIQHNFVKFDRNKKGVTEYAINTDAVSLQLRYPRYIYCAKTLYGDAAELLVEELLQNGQSLMSIASERVTQRLNEALEATGNPKITSSLVRDKFGLLVKTHFLRRCQTVLTDDENRVISSEEPKETESLFILPPLEAGSKRKRNPDGSGPPSKRSKMEEMDIPPDDGVYWMINVERFHQYFRDQLIINCVNSKIDKQAGEIIRNMLRLSEIKTEPHSTVSATMTITEIFHSLPKELGMTKHIVEQYLSILTEDSVDVISKVCDSSGGLYVINIFKVLKSLCQAHIESFVQERFGSKCLRIFRVLILKKHLEQKQIEEYAMIPTKEAKELLYNMFAEHFITLTEISKTVDHAPSRTYYVFRVNIDQVARIILEKCYKAAGNAIIRRQMEVAKHKRVLDKQERVDAIIASLDQAGADEAQKEEIKETITPPEKEQLERCRTTVNMLEQSEIQTDETIFIIETYLYYSLLNTPIK</sequence>
<evidence type="ECO:0000256" key="7">
    <source>
        <dbReference type="SAM" id="MobiDB-lite"/>
    </source>
</evidence>
<dbReference type="AlphaFoldDB" id="A0AAN8PPQ3"/>
<dbReference type="Gene3D" id="1.10.10.10">
    <property type="entry name" value="Winged helix-like DNA-binding domain superfamily/Winged helix DNA-binding domain"/>
    <property type="match status" value="4"/>
</dbReference>
<feature type="domain" description="RNA polymerase III subunit RPC82-related helix-turn-helix" evidence="9">
    <location>
        <begin position="8"/>
        <end position="65"/>
    </location>
</feature>
<dbReference type="GO" id="GO:0005666">
    <property type="term" value="C:RNA polymerase III complex"/>
    <property type="evidence" value="ECO:0007669"/>
    <property type="project" value="UniProtKB-UniRule"/>
</dbReference>
<dbReference type="GO" id="GO:0006351">
    <property type="term" value="P:DNA-templated transcription"/>
    <property type="evidence" value="ECO:0007669"/>
    <property type="project" value="InterPro"/>
</dbReference>
<protein>
    <recommendedName>
        <fullName evidence="6">DNA-directed RNA polymerase III subunit RPC3</fullName>
        <shortName evidence="6">RNA polymerase III subunit C3</shortName>
    </recommendedName>
</protein>
<dbReference type="Pfam" id="PF05645">
    <property type="entry name" value="RNA_pol_Rpc82"/>
    <property type="match status" value="1"/>
</dbReference>
<feature type="domain" description="RNA polymerase III Rpc82 C -terminal" evidence="8">
    <location>
        <begin position="199"/>
        <end position="336"/>
    </location>
</feature>
<feature type="domain" description="DNA-directed RNA polymerase III subunit RPC3 winged-helix" evidence="10">
    <location>
        <begin position="341"/>
        <end position="417"/>
    </location>
</feature>
<dbReference type="Gene3D" id="6.10.140.1450">
    <property type="match status" value="1"/>
</dbReference>
<evidence type="ECO:0000256" key="6">
    <source>
        <dbReference type="RuleBase" id="RU367076"/>
    </source>
</evidence>
<dbReference type="Proteomes" id="UP001347796">
    <property type="component" value="Unassembled WGS sequence"/>
</dbReference>
<dbReference type="Pfam" id="PF08221">
    <property type="entry name" value="HTH_9"/>
    <property type="match status" value="1"/>
</dbReference>
<dbReference type="Pfam" id="PF20912">
    <property type="entry name" value="RPC3_helical"/>
    <property type="match status" value="1"/>
</dbReference>
<comment type="similarity">
    <text evidence="2 6">Belongs to the eukaryotic RPC3/POLR3C RNA polymerase subunit family.</text>
</comment>
<dbReference type="InterPro" id="IPR013197">
    <property type="entry name" value="RNA_pol_III_RPC82-rel_HTH"/>
</dbReference>
<dbReference type="InterPro" id="IPR039748">
    <property type="entry name" value="RPC3"/>
</dbReference>
<evidence type="ECO:0000256" key="3">
    <source>
        <dbReference type="ARBA" id="ARBA00022478"/>
    </source>
</evidence>
<organism evidence="11 12">
    <name type="scientific">Patella caerulea</name>
    <name type="common">Rayed Mediterranean limpet</name>
    <dbReference type="NCBI Taxonomy" id="87958"/>
    <lineage>
        <taxon>Eukaryota</taxon>
        <taxon>Metazoa</taxon>
        <taxon>Spiralia</taxon>
        <taxon>Lophotrochozoa</taxon>
        <taxon>Mollusca</taxon>
        <taxon>Gastropoda</taxon>
        <taxon>Patellogastropoda</taxon>
        <taxon>Patelloidea</taxon>
        <taxon>Patellidae</taxon>
        <taxon>Patella</taxon>
    </lineage>
</organism>
<keyword evidence="4 6" id="KW-0804">Transcription</keyword>
<feature type="region of interest" description="Disordered" evidence="7">
    <location>
        <begin position="176"/>
        <end position="216"/>
    </location>
</feature>
<comment type="caution">
    <text evidence="11">The sequence shown here is derived from an EMBL/GenBank/DDBJ whole genome shotgun (WGS) entry which is preliminary data.</text>
</comment>
<reference evidence="11 12" key="1">
    <citation type="submission" date="2024-01" db="EMBL/GenBank/DDBJ databases">
        <title>The genome of the rayed Mediterranean limpet Patella caerulea (Linnaeus, 1758).</title>
        <authorList>
            <person name="Anh-Thu Weber A."/>
            <person name="Halstead-Nussloch G."/>
        </authorList>
    </citation>
    <scope>NUCLEOTIDE SEQUENCE [LARGE SCALE GENOMIC DNA]</scope>
    <source>
        <strain evidence="11">AATW-2023a</strain>
        <tissue evidence="11">Whole specimen</tissue>
    </source>
</reference>
<comment type="subunit">
    <text evidence="6">Component of the RNA polymerase III (Pol III) complex consisting of 17 subunits.</text>
</comment>
<dbReference type="PANTHER" id="PTHR12949:SF0">
    <property type="entry name" value="DNA-DIRECTED RNA POLYMERASE III SUBUNIT RPC3"/>
    <property type="match status" value="1"/>
</dbReference>
<evidence type="ECO:0000259" key="8">
    <source>
        <dbReference type="Pfam" id="PF05645"/>
    </source>
</evidence>
<keyword evidence="5 6" id="KW-0539">Nucleus</keyword>
<dbReference type="PANTHER" id="PTHR12949">
    <property type="entry name" value="RNA POLYMERASE III DNA DIRECTED -RELATED"/>
    <property type="match status" value="1"/>
</dbReference>
<evidence type="ECO:0000259" key="10">
    <source>
        <dbReference type="Pfam" id="PF22536"/>
    </source>
</evidence>
<name>A0AAN8PPQ3_PATCE</name>
<gene>
    <name evidence="11" type="ORF">SNE40_011749</name>
</gene>
<evidence type="ECO:0000256" key="4">
    <source>
        <dbReference type="ARBA" id="ARBA00023163"/>
    </source>
</evidence>
<proteinExistence type="inferred from homology"/>
<evidence type="ECO:0000256" key="1">
    <source>
        <dbReference type="ARBA" id="ARBA00004123"/>
    </source>
</evidence>
<accession>A0AAN8PPQ3</accession>
<dbReference type="EMBL" id="JAZGQO010000008">
    <property type="protein sequence ID" value="KAK6179368.1"/>
    <property type="molecule type" value="Genomic_DNA"/>
</dbReference>
<keyword evidence="3 6" id="KW-0240">DNA-directed RNA polymerase</keyword>
<evidence type="ECO:0000259" key="9">
    <source>
        <dbReference type="Pfam" id="PF08221"/>
    </source>
</evidence>
<dbReference type="InterPro" id="IPR055207">
    <property type="entry name" value="POLR3C_WHD"/>
</dbReference>
<dbReference type="FunFam" id="1.10.10.10:FF:000199">
    <property type="entry name" value="DNA-directed RNA polymerase III subunit RPC3"/>
    <property type="match status" value="1"/>
</dbReference>
<evidence type="ECO:0000313" key="11">
    <source>
        <dbReference type="EMBL" id="KAK6179368.1"/>
    </source>
</evidence>
<evidence type="ECO:0000256" key="5">
    <source>
        <dbReference type="ARBA" id="ARBA00023242"/>
    </source>
</evidence>
<comment type="subcellular location">
    <subcellularLocation>
        <location evidence="1 6">Nucleus</location>
    </subcellularLocation>
</comment>
<evidence type="ECO:0000256" key="2">
    <source>
        <dbReference type="ARBA" id="ARBA00007206"/>
    </source>
</evidence>